<dbReference type="GeneID" id="20175216"/>
<reference evidence="1 2" key="2">
    <citation type="submission" date="2013-11" db="EMBL/GenBank/DDBJ databases">
        <title>The Genome Sequence of Phytophthora parasitica INRA-310.</title>
        <authorList>
            <consortium name="The Broad Institute Genomics Platform"/>
            <person name="Russ C."/>
            <person name="Tyler B."/>
            <person name="Panabieres F."/>
            <person name="Shan W."/>
            <person name="Tripathy S."/>
            <person name="Grunwald N."/>
            <person name="Machado M."/>
            <person name="Johnson C.S."/>
            <person name="Arredondo F."/>
            <person name="Hong C."/>
            <person name="Coffey M."/>
            <person name="Young S.K."/>
            <person name="Zeng Q."/>
            <person name="Gargeya S."/>
            <person name="Fitzgerald M."/>
            <person name="Abouelleil A."/>
            <person name="Alvarado L."/>
            <person name="Chapman S.B."/>
            <person name="Gainer-Dewar J."/>
            <person name="Goldberg J."/>
            <person name="Griggs A."/>
            <person name="Gujja S."/>
            <person name="Hansen M."/>
            <person name="Howarth C."/>
            <person name="Imamovic A."/>
            <person name="Ireland A."/>
            <person name="Larimer J."/>
            <person name="McCowan C."/>
            <person name="Murphy C."/>
            <person name="Pearson M."/>
            <person name="Poon T.W."/>
            <person name="Priest M."/>
            <person name="Roberts A."/>
            <person name="Saif S."/>
            <person name="Shea T."/>
            <person name="Sykes S."/>
            <person name="Wortman J."/>
            <person name="Nusbaum C."/>
            <person name="Birren B."/>
        </authorList>
    </citation>
    <scope>NUCLEOTIDE SEQUENCE [LARGE SCALE GENOMIC DNA]</scope>
    <source>
        <strain evidence="1 2">INRA-310</strain>
    </source>
</reference>
<dbReference type="Proteomes" id="UP000018817">
    <property type="component" value="Unassembled WGS sequence"/>
</dbReference>
<dbReference type="OMA" id="GRFLYEM"/>
<gene>
    <name evidence="1" type="ORF">PPTG_05152</name>
</gene>
<accession>W2QYJ9</accession>
<organism evidence="1 2">
    <name type="scientific">Phytophthora nicotianae (strain INRA-310)</name>
    <name type="common">Phytophthora parasitica</name>
    <dbReference type="NCBI Taxonomy" id="761204"/>
    <lineage>
        <taxon>Eukaryota</taxon>
        <taxon>Sar</taxon>
        <taxon>Stramenopiles</taxon>
        <taxon>Oomycota</taxon>
        <taxon>Peronosporomycetes</taxon>
        <taxon>Peronosporales</taxon>
        <taxon>Peronosporaceae</taxon>
        <taxon>Phytophthora</taxon>
    </lineage>
</organism>
<dbReference type="RefSeq" id="XP_008896899.1">
    <property type="nucleotide sequence ID" value="XM_008898651.1"/>
</dbReference>
<reference evidence="2" key="1">
    <citation type="submission" date="2011-12" db="EMBL/GenBank/DDBJ databases">
        <authorList>
            <consortium name="The Broad Institute Genome Sequencing Platform"/>
            <person name="Russ C."/>
            <person name="Tyler B."/>
            <person name="Panabieres F."/>
            <person name="Shan W."/>
            <person name="Tripathy S."/>
            <person name="Grunwald N."/>
            <person name="Machado M."/>
            <person name="Young S.K."/>
            <person name="Zeng Q."/>
            <person name="Gargeya S."/>
            <person name="Fitzgerald M."/>
            <person name="Haas B."/>
            <person name="Abouelleil A."/>
            <person name="Alvarado L."/>
            <person name="Arachchi H.M."/>
            <person name="Berlin A."/>
            <person name="Chapman S.B."/>
            <person name="Gearin G."/>
            <person name="Goldberg J."/>
            <person name="Griggs A."/>
            <person name="Gujja S."/>
            <person name="Hansen M."/>
            <person name="Heiman D."/>
            <person name="Howarth C."/>
            <person name="Larimer J."/>
            <person name="Lui A."/>
            <person name="MacDonald P.J.P."/>
            <person name="McCowen C."/>
            <person name="Montmayeur A."/>
            <person name="Murphy C."/>
            <person name="Neiman D."/>
            <person name="Pearson M."/>
            <person name="Priest M."/>
            <person name="Roberts A."/>
            <person name="Saif S."/>
            <person name="Shea T."/>
            <person name="Sisk P."/>
            <person name="Stolte C."/>
            <person name="Sykes S."/>
            <person name="Wortman J."/>
            <person name="Nusbaum C."/>
            <person name="Birren B."/>
        </authorList>
    </citation>
    <scope>NUCLEOTIDE SEQUENCE [LARGE SCALE GENOMIC DNA]</scope>
    <source>
        <strain evidence="2">INRA-310</strain>
    </source>
</reference>
<dbReference type="OrthoDB" id="73730at2759"/>
<evidence type="ECO:0000313" key="2">
    <source>
        <dbReference type="Proteomes" id="UP000018817"/>
    </source>
</evidence>
<dbReference type="VEuPathDB" id="FungiDB:PPTG_05152"/>
<dbReference type="AlphaFoldDB" id="W2QYJ9"/>
<protein>
    <submittedName>
        <fullName evidence="1">Uncharacterized protein</fullName>
    </submittedName>
</protein>
<dbReference type="EMBL" id="KI669567">
    <property type="protein sequence ID" value="ETN17325.1"/>
    <property type="molecule type" value="Genomic_DNA"/>
</dbReference>
<name>W2QYJ9_PHYN3</name>
<sequence length="434" mass="48516">MTENGNFGTTPADRIRYLSDMTAKLARVIRSLKERGRPNEFFYRVADTCTNLIDSHFGCLEESEPFDLNLGSCGLLKDEENWKCSRKFPQLESDMLLHLILMGDHEMEEGELLRPVNVPLHVVLQDKFFRDADCSNISTRKNGASTLESLVTGAVVLASHREKFYGVKSPEFVGRFLYEMDVVADIDTVMNPPSNHDKNAAVIPFLSPPNREWPPQFLQTWNGDGTRFAAMYCTANTADIDFSFHSRDENGRCALSGACKDQETLTLSTLKEILESLHEDASIHLVMVRKLKEAYFVNVAPPVCTEPTPTATMDSTEVKLQDGCLTRSGDKRKFPANISVISGTESNRKRSCNVKINASQCGLTVQSSAQGELEAKDVIVQNEESKIKGKTESPFDFLKRVKLEFADFYCVSERGELQNSKSLCKPNPPLMASL</sequence>
<evidence type="ECO:0000313" key="1">
    <source>
        <dbReference type="EMBL" id="ETN17325.1"/>
    </source>
</evidence>
<proteinExistence type="predicted"/>